<evidence type="ECO:0000256" key="5">
    <source>
        <dbReference type="ARBA" id="ARBA00022786"/>
    </source>
</evidence>
<dbReference type="Gene3D" id="3.90.1750.10">
    <property type="entry name" value="Hect, E3 ligase catalytic domains"/>
    <property type="match status" value="2"/>
</dbReference>
<evidence type="ECO:0000313" key="12">
    <source>
        <dbReference type="Proteomes" id="UP001174677"/>
    </source>
</evidence>
<feature type="domain" description="Protein kinase" evidence="8">
    <location>
        <begin position="912"/>
        <end position="1164"/>
    </location>
</feature>
<feature type="domain" description="HECT" evidence="10">
    <location>
        <begin position="395"/>
        <end position="627"/>
    </location>
</feature>
<evidence type="ECO:0000313" key="11">
    <source>
        <dbReference type="EMBL" id="KAJ9174818.1"/>
    </source>
</evidence>
<evidence type="ECO:0000256" key="6">
    <source>
        <dbReference type="ARBA" id="ARBA00022840"/>
    </source>
</evidence>
<sequence>MAEADSKPISIFVVVMMDGGPSRWISANSNDTIKSVHYQIREVFGIPLTLQKIYCFGKRLEWCQTLKECSIKNYARLQVVLRKDGVTRQNSSEALNLVSQIHAMCQRKSVAFGYGCISNKIRDLFSILRQQTMFLLVTLPRSFVTLYENIEEIGDAVIRFFLDSLLKMMLAKGWLDKCASILTRLCVDLGSYHGDGSHLCLLCRTHLTELFEKGNYKINFEYLEDPITSILIIFRELAESLSRDLDRRATPSSGIQYVRDFKAFSLVLCNTIHLRVDSALQYYLRFERTFSDLLSKTEAYLANFEHFSYMESAYCGYSQYLTILKALHVISKLCKSSEERFWNVLRNKRLSLLELIAKSTDRTNDHLWLLERKDVMDSKSRMHLAMMMMTVKRIHDVELYEMLVWSEKLDANLYMAFKNQQITNREVQQYWLRQLCGAIFNPQKSLFLACPNDPKRFYPNPAIEPKTLDLECFKFVGKLVAIALMSEIQIGVAFAHVFLMQLAGRRKISLEDVRDLDPSLHSWCKEIIDGEFIDSEVLEFPEALLGCQWSTELSYVNSKSSREAYVDHLIQHRFVASISEQVSFFIQGFDSVFGTSIGKLLSVKGLELEDLNESLCGYVITTTLQLDNKSNPLMSRFPKAWQFPKIHDAKLYEMLIVWSKNLSKNLYMQFKSQQVTDPGVLQHWLCKLCGAIFNPQNPLFLACPNDPNRFYPNHAIELEPFHFDCLEFVGKLVALALMYEVQVGVAFAHLFLLQLAGRRKISLEDVKEVDPYLYSWCNKVIDAELIDSEVLEFAEAELGRQWSTELSHVNSKRSRESYVDRLIQHRFVKSISNQLLFFRKGFDNVFGTSIDQLFSFNGRGLKDFNESLCGCTISGTSQLNKRKFLNNDCNKSDTLMHRFQKVRRQGRKITNWRRGVRLGSGSFGSVYEGFAADGFFFSVRELLLPDGGIIDLLEKEVDLLCQLTHPNIVKYFGTSKDESKLYVFLELVSKGSLEKVYKEFPLQDSHVSVYTKQILKGLNYLHERNVVYRDIKCANVLVDENGCVKIADFGLAKVTNFNAIIKSCKGTACWMAPEFFNSKIAGGYGFQADIWSVGCTVLEMLTGKPPYSDLGLEKGQLIYRIGKGHRPSLPDSLSDDSRDFIQQCLQVNPKDRPTAAELLEHPFVNK</sequence>
<dbReference type="SUPFAM" id="SSF54236">
    <property type="entry name" value="Ubiquitin-like"/>
    <property type="match status" value="1"/>
</dbReference>
<organism evidence="11 12">
    <name type="scientific">Hevea brasiliensis</name>
    <name type="common">Para rubber tree</name>
    <name type="synonym">Siphonia brasiliensis</name>
    <dbReference type="NCBI Taxonomy" id="3981"/>
    <lineage>
        <taxon>Eukaryota</taxon>
        <taxon>Viridiplantae</taxon>
        <taxon>Streptophyta</taxon>
        <taxon>Embryophyta</taxon>
        <taxon>Tracheophyta</taxon>
        <taxon>Spermatophyta</taxon>
        <taxon>Magnoliopsida</taxon>
        <taxon>eudicotyledons</taxon>
        <taxon>Gunneridae</taxon>
        <taxon>Pentapetalae</taxon>
        <taxon>rosids</taxon>
        <taxon>fabids</taxon>
        <taxon>Malpighiales</taxon>
        <taxon>Euphorbiaceae</taxon>
        <taxon>Crotonoideae</taxon>
        <taxon>Micrandreae</taxon>
        <taxon>Hevea</taxon>
    </lineage>
</organism>
<dbReference type="PANTHER" id="PTHR48016:SF61">
    <property type="entry name" value="PROTEIN KINASE DOMAIN-CONTAINING PROTEIN"/>
    <property type="match status" value="1"/>
</dbReference>
<dbReference type="Gene3D" id="3.30.2160.10">
    <property type="entry name" value="Hect, E3 ligase catalytic domain"/>
    <property type="match status" value="2"/>
</dbReference>
<keyword evidence="6" id="KW-0067">ATP-binding</keyword>
<dbReference type="EMBL" id="JARPOI010000008">
    <property type="protein sequence ID" value="KAJ9174818.1"/>
    <property type="molecule type" value="Genomic_DNA"/>
</dbReference>
<dbReference type="PROSITE" id="PS00108">
    <property type="entry name" value="PROTEIN_KINASE_ST"/>
    <property type="match status" value="1"/>
</dbReference>
<keyword evidence="12" id="KW-1185">Reference proteome</keyword>
<proteinExistence type="inferred from homology"/>
<protein>
    <recommendedName>
        <fullName evidence="13">Protein kinase domain-containing protein</fullName>
    </recommendedName>
</protein>
<reference evidence="11 12" key="1">
    <citation type="journal article" date="2023" name="Plant Biotechnol. J.">
        <title>Chromosome-level wild Hevea brasiliensis genome provides new tools for genomic-assisted breeding and valuable loci to elevate rubber yield.</title>
        <authorList>
            <person name="Cheng H."/>
            <person name="Song X."/>
            <person name="Hu Y."/>
            <person name="Wu T."/>
            <person name="Yang Q."/>
            <person name="An Z."/>
            <person name="Feng S."/>
            <person name="Deng Z."/>
            <person name="Wu W."/>
            <person name="Zeng X."/>
            <person name="Tu M."/>
            <person name="Wang X."/>
            <person name="Huang H."/>
        </authorList>
    </citation>
    <scope>NUCLEOTIDE SEQUENCE [LARGE SCALE GENOMIC DNA]</scope>
    <source>
        <strain evidence="11">MT/VB/25A 57/8</strain>
    </source>
</reference>
<dbReference type="InterPro" id="IPR050538">
    <property type="entry name" value="MAP_kinase_kinase_kinase"/>
</dbReference>
<comment type="caution">
    <text evidence="7">Lacks conserved residue(s) required for the propagation of feature annotation.</text>
</comment>
<dbReference type="SUPFAM" id="SSF56112">
    <property type="entry name" value="Protein kinase-like (PK-like)"/>
    <property type="match status" value="1"/>
</dbReference>
<evidence type="ECO:0000259" key="10">
    <source>
        <dbReference type="PROSITE" id="PS50237"/>
    </source>
</evidence>
<keyword evidence="2" id="KW-0808">Transferase</keyword>
<dbReference type="Gene3D" id="1.10.510.10">
    <property type="entry name" value="Transferase(Phosphotransferase) domain 1"/>
    <property type="match status" value="1"/>
</dbReference>
<dbReference type="InterPro" id="IPR000626">
    <property type="entry name" value="Ubiquitin-like_dom"/>
</dbReference>
<dbReference type="Proteomes" id="UP001174677">
    <property type="component" value="Chromosome 8"/>
</dbReference>
<feature type="domain" description="HECT" evidence="10">
    <location>
        <begin position="662"/>
        <end position="862"/>
    </location>
</feature>
<comment type="caution">
    <text evidence="11">The sequence shown here is derived from an EMBL/GenBank/DDBJ whole genome shotgun (WGS) entry which is preliminary data.</text>
</comment>
<keyword evidence="4" id="KW-0418">Kinase</keyword>
<dbReference type="InterPro" id="IPR000719">
    <property type="entry name" value="Prot_kinase_dom"/>
</dbReference>
<dbReference type="SMART" id="SM00119">
    <property type="entry name" value="HECTc"/>
    <property type="match status" value="1"/>
</dbReference>
<dbReference type="PROSITE" id="PS50053">
    <property type="entry name" value="UBIQUITIN_2"/>
    <property type="match status" value="1"/>
</dbReference>
<evidence type="ECO:0000256" key="3">
    <source>
        <dbReference type="ARBA" id="ARBA00022741"/>
    </source>
</evidence>
<evidence type="ECO:0000259" key="8">
    <source>
        <dbReference type="PROSITE" id="PS50011"/>
    </source>
</evidence>
<evidence type="ECO:0000256" key="4">
    <source>
        <dbReference type="ARBA" id="ARBA00022777"/>
    </source>
</evidence>
<dbReference type="SUPFAM" id="SSF56204">
    <property type="entry name" value="Hect, E3 ligase catalytic domain"/>
    <property type="match status" value="2"/>
</dbReference>
<dbReference type="Pfam" id="PF00240">
    <property type="entry name" value="ubiquitin"/>
    <property type="match status" value="1"/>
</dbReference>
<dbReference type="InterPro" id="IPR035983">
    <property type="entry name" value="Hect_E3_ubiquitin_ligase"/>
</dbReference>
<dbReference type="PANTHER" id="PTHR48016">
    <property type="entry name" value="MAP KINASE KINASE KINASE SSK2-RELATED-RELATED"/>
    <property type="match status" value="1"/>
</dbReference>
<dbReference type="Gene3D" id="3.10.20.90">
    <property type="entry name" value="Phosphatidylinositol 3-kinase Catalytic Subunit, Chain A, domain 1"/>
    <property type="match status" value="1"/>
</dbReference>
<dbReference type="InterPro" id="IPR011009">
    <property type="entry name" value="Kinase-like_dom_sf"/>
</dbReference>
<evidence type="ECO:0000259" key="9">
    <source>
        <dbReference type="PROSITE" id="PS50053"/>
    </source>
</evidence>
<evidence type="ECO:0000256" key="7">
    <source>
        <dbReference type="PROSITE-ProRule" id="PRU00104"/>
    </source>
</evidence>
<dbReference type="PROSITE" id="PS50011">
    <property type="entry name" value="PROTEIN_KINASE_DOM"/>
    <property type="match status" value="1"/>
</dbReference>
<comment type="similarity">
    <text evidence="1">Belongs to the protein kinase superfamily. STE Ser/Thr protein kinase family. MAP kinase kinase kinase subfamily.</text>
</comment>
<dbReference type="PROSITE" id="PS50237">
    <property type="entry name" value="HECT"/>
    <property type="match status" value="2"/>
</dbReference>
<feature type="domain" description="Ubiquitin-like" evidence="9">
    <location>
        <begin position="9"/>
        <end position="86"/>
    </location>
</feature>
<evidence type="ECO:0000256" key="2">
    <source>
        <dbReference type="ARBA" id="ARBA00022679"/>
    </source>
</evidence>
<accession>A0ABQ9M7E5</accession>
<name>A0ABQ9M7E5_HEVBR</name>
<gene>
    <name evidence="11" type="ORF">P3X46_013423</name>
</gene>
<dbReference type="InterPro" id="IPR008271">
    <property type="entry name" value="Ser/Thr_kinase_AS"/>
</dbReference>
<evidence type="ECO:0000256" key="1">
    <source>
        <dbReference type="ARBA" id="ARBA00006529"/>
    </source>
</evidence>
<dbReference type="CDD" id="cd17039">
    <property type="entry name" value="Ubl_ubiquitin_like"/>
    <property type="match status" value="1"/>
</dbReference>
<dbReference type="InterPro" id="IPR029071">
    <property type="entry name" value="Ubiquitin-like_domsf"/>
</dbReference>
<dbReference type="Pfam" id="PF00632">
    <property type="entry name" value="HECT"/>
    <property type="match status" value="2"/>
</dbReference>
<dbReference type="SMART" id="SM00220">
    <property type="entry name" value="S_TKc"/>
    <property type="match status" value="1"/>
</dbReference>
<dbReference type="Pfam" id="PF00069">
    <property type="entry name" value="Pkinase"/>
    <property type="match status" value="1"/>
</dbReference>
<keyword evidence="5 7" id="KW-0833">Ubl conjugation pathway</keyword>
<evidence type="ECO:0008006" key="13">
    <source>
        <dbReference type="Google" id="ProtNLM"/>
    </source>
</evidence>
<keyword evidence="3" id="KW-0547">Nucleotide-binding</keyword>
<dbReference type="InterPro" id="IPR000569">
    <property type="entry name" value="HECT_dom"/>
</dbReference>